<evidence type="ECO:0000259" key="4">
    <source>
        <dbReference type="PROSITE" id="PS50936"/>
    </source>
</evidence>
<dbReference type="PROSITE" id="PS50936">
    <property type="entry name" value="ENGC_GTPASE"/>
    <property type="match status" value="1"/>
</dbReference>
<feature type="region of interest" description="Disordered" evidence="3">
    <location>
        <begin position="278"/>
        <end position="325"/>
    </location>
</feature>
<dbReference type="InterPro" id="IPR027417">
    <property type="entry name" value="P-loop_NTPase"/>
</dbReference>
<accession>A0AAW2NM53</accession>
<gene>
    <name evidence="6" type="ORF">Sangu_1295600</name>
</gene>
<dbReference type="PROSITE" id="PS51721">
    <property type="entry name" value="G_CP"/>
    <property type="match status" value="1"/>
</dbReference>
<evidence type="ECO:0000256" key="3">
    <source>
        <dbReference type="SAM" id="MobiDB-lite"/>
    </source>
</evidence>
<organism evidence="6">
    <name type="scientific">Sesamum angustifolium</name>
    <dbReference type="NCBI Taxonomy" id="2727405"/>
    <lineage>
        <taxon>Eukaryota</taxon>
        <taxon>Viridiplantae</taxon>
        <taxon>Streptophyta</taxon>
        <taxon>Embryophyta</taxon>
        <taxon>Tracheophyta</taxon>
        <taxon>Spermatophyta</taxon>
        <taxon>Magnoliopsida</taxon>
        <taxon>eudicotyledons</taxon>
        <taxon>Gunneridae</taxon>
        <taxon>Pentapetalae</taxon>
        <taxon>asterids</taxon>
        <taxon>lamiids</taxon>
        <taxon>Lamiales</taxon>
        <taxon>Pedaliaceae</taxon>
        <taxon>Sesamum</taxon>
    </lineage>
</organism>
<feature type="compositionally biased region" description="Acidic residues" evidence="3">
    <location>
        <begin position="298"/>
        <end position="311"/>
    </location>
</feature>
<dbReference type="Pfam" id="PF03193">
    <property type="entry name" value="RsgA_GTPase"/>
    <property type="match status" value="1"/>
</dbReference>
<name>A0AAW2NM53_9LAMI</name>
<proteinExistence type="predicted"/>
<dbReference type="Gene3D" id="3.40.50.300">
    <property type="entry name" value="P-loop containing nucleotide triphosphate hydrolases"/>
    <property type="match status" value="1"/>
</dbReference>
<keyword evidence="2" id="KW-0342">GTP-binding</keyword>
<evidence type="ECO:0000256" key="1">
    <source>
        <dbReference type="ARBA" id="ARBA00022741"/>
    </source>
</evidence>
<reference evidence="6" key="2">
    <citation type="journal article" date="2024" name="Plant">
        <title>Genomic evolution and insights into agronomic trait innovations of Sesamum species.</title>
        <authorList>
            <person name="Miao H."/>
            <person name="Wang L."/>
            <person name="Qu L."/>
            <person name="Liu H."/>
            <person name="Sun Y."/>
            <person name="Le M."/>
            <person name="Wang Q."/>
            <person name="Wei S."/>
            <person name="Zheng Y."/>
            <person name="Lin W."/>
            <person name="Duan Y."/>
            <person name="Cao H."/>
            <person name="Xiong S."/>
            <person name="Wang X."/>
            <person name="Wei L."/>
            <person name="Li C."/>
            <person name="Ma Q."/>
            <person name="Ju M."/>
            <person name="Zhao R."/>
            <person name="Li G."/>
            <person name="Mu C."/>
            <person name="Tian Q."/>
            <person name="Mei H."/>
            <person name="Zhang T."/>
            <person name="Gao T."/>
            <person name="Zhang H."/>
        </authorList>
    </citation>
    <scope>NUCLEOTIDE SEQUENCE</scope>
    <source>
        <strain evidence="6">G01</strain>
    </source>
</reference>
<evidence type="ECO:0000313" key="6">
    <source>
        <dbReference type="EMBL" id="KAL0344082.1"/>
    </source>
</evidence>
<dbReference type="AlphaFoldDB" id="A0AAW2NM53"/>
<dbReference type="InterPro" id="IPR010914">
    <property type="entry name" value="RsgA_GTPase_dom"/>
</dbReference>
<dbReference type="InterPro" id="IPR004881">
    <property type="entry name" value="Ribosome_biogen_GTPase_RsgA"/>
</dbReference>
<dbReference type="CDD" id="cd01854">
    <property type="entry name" value="YjeQ_EngC"/>
    <property type="match status" value="1"/>
</dbReference>
<protein>
    <submittedName>
        <fullName evidence="6">Small ribosomal subunit biogenesis GTPase RsgA 1, mitochondrial</fullName>
    </submittedName>
</protein>
<reference evidence="6" key="1">
    <citation type="submission" date="2020-06" db="EMBL/GenBank/DDBJ databases">
        <authorList>
            <person name="Li T."/>
            <person name="Hu X."/>
            <person name="Zhang T."/>
            <person name="Song X."/>
            <person name="Zhang H."/>
            <person name="Dai N."/>
            <person name="Sheng W."/>
            <person name="Hou X."/>
            <person name="Wei L."/>
        </authorList>
    </citation>
    <scope>NUCLEOTIDE SEQUENCE</scope>
    <source>
        <strain evidence="6">G01</strain>
        <tissue evidence="6">Leaf</tissue>
    </source>
</reference>
<keyword evidence="1" id="KW-0547">Nucleotide-binding</keyword>
<dbReference type="GO" id="GO:0003924">
    <property type="term" value="F:GTPase activity"/>
    <property type="evidence" value="ECO:0007669"/>
    <property type="project" value="InterPro"/>
</dbReference>
<feature type="domain" description="CP-type G" evidence="5">
    <location>
        <begin position="10"/>
        <end position="183"/>
    </location>
</feature>
<dbReference type="PANTHER" id="PTHR32120">
    <property type="entry name" value="SMALL RIBOSOMAL SUBUNIT BIOGENESIS GTPASE RSGA"/>
    <property type="match status" value="1"/>
</dbReference>
<dbReference type="NCBIfam" id="TIGR00157">
    <property type="entry name" value="ribosome small subunit-dependent GTPase A"/>
    <property type="match status" value="1"/>
</dbReference>
<dbReference type="GO" id="GO:0005525">
    <property type="term" value="F:GTP binding"/>
    <property type="evidence" value="ECO:0007669"/>
    <property type="project" value="UniProtKB-KW"/>
</dbReference>
<dbReference type="SUPFAM" id="SSF52540">
    <property type="entry name" value="P-loop containing nucleoside triphosphate hydrolases"/>
    <property type="match status" value="1"/>
</dbReference>
<sequence length="325" mass="36822">MIENVFQRKTEILDPPVANVDHLLVLFSLEQPKIEPFMLTRFLVEAESTGIPLTLALNKAELVDESTLVEWKSRLRGWGYEPVLCSVDTKRGLDTLQFILRDQTSVIVGPSGKSSLINALRGNKSVLGLMKRIIGLSLKWFEEQRVGEVSTRSGRGKHTTRNVSLLPLSGGGYLADTPGFNQPSLMKVTKQSLPQYFPEIQKMLKDNGPGKCSFSDCLHLGEPGCLVKGDWERYAYYLQLLDEIKIREEFQLRTVGTKRESDVRLKVGELGVKQAEPRLEPKKHRRQSRKRVNQSILDELDELDDDDDEISNGDYPVRAIKEDNQ</sequence>
<dbReference type="Gene3D" id="1.10.40.50">
    <property type="entry name" value="Probable gtpase engc, domain 3"/>
    <property type="match status" value="1"/>
</dbReference>
<dbReference type="EMBL" id="JACGWK010000007">
    <property type="protein sequence ID" value="KAL0344082.1"/>
    <property type="molecule type" value="Genomic_DNA"/>
</dbReference>
<evidence type="ECO:0000256" key="2">
    <source>
        <dbReference type="ARBA" id="ARBA00023134"/>
    </source>
</evidence>
<evidence type="ECO:0000259" key="5">
    <source>
        <dbReference type="PROSITE" id="PS51721"/>
    </source>
</evidence>
<dbReference type="InterPro" id="IPR030378">
    <property type="entry name" value="G_CP_dom"/>
</dbReference>
<comment type="caution">
    <text evidence="6">The sequence shown here is derived from an EMBL/GenBank/DDBJ whole genome shotgun (WGS) entry which is preliminary data.</text>
</comment>
<feature type="domain" description="EngC GTPase" evidence="4">
    <location>
        <begin position="18"/>
        <end position="181"/>
    </location>
</feature>
<dbReference type="PANTHER" id="PTHR32120:SF11">
    <property type="entry name" value="SMALL RIBOSOMAL SUBUNIT BIOGENESIS GTPASE RSGA 1, MITOCHONDRIAL-RELATED"/>
    <property type="match status" value="1"/>
</dbReference>
<feature type="compositionally biased region" description="Basic residues" evidence="3">
    <location>
        <begin position="281"/>
        <end position="292"/>
    </location>
</feature>